<evidence type="ECO:0000256" key="1">
    <source>
        <dbReference type="SAM" id="Phobius"/>
    </source>
</evidence>
<dbReference type="Proteomes" id="UP000007473">
    <property type="component" value="Chromosome"/>
</dbReference>
<name>A0AB32XD11_MYCFM</name>
<keyword evidence="1" id="KW-0812">Transmembrane</keyword>
<evidence type="ECO:0000313" key="2">
    <source>
        <dbReference type="EMBL" id="ADV34587.1"/>
    </source>
</evidence>
<accession>A0AB32XD11</accession>
<dbReference type="KEGG" id="mfm:MfeM64YM_0589"/>
<dbReference type="EMBL" id="CP002458">
    <property type="protein sequence ID" value="ADV34587.1"/>
    <property type="molecule type" value="Genomic_DNA"/>
</dbReference>
<dbReference type="KEGG" id="mfm:MfeM64YM_0929"/>
<evidence type="ECO:0008006" key="5">
    <source>
        <dbReference type="Google" id="ProtNLM"/>
    </source>
</evidence>
<proteinExistence type="predicted"/>
<organism evidence="3 4">
    <name type="scientific">Mycoplasmopsis fermentans (strain M64)</name>
    <name type="common">Mycoplasma fermentans</name>
    <dbReference type="NCBI Taxonomy" id="943945"/>
    <lineage>
        <taxon>Bacteria</taxon>
        <taxon>Bacillati</taxon>
        <taxon>Mycoplasmatota</taxon>
        <taxon>Mycoplasmoidales</taxon>
        <taxon>Metamycoplasmataceae</taxon>
        <taxon>Mycoplasmopsis</taxon>
    </lineage>
</organism>
<evidence type="ECO:0000313" key="4">
    <source>
        <dbReference type="Proteomes" id="UP000007473"/>
    </source>
</evidence>
<keyword evidence="1" id="KW-0472">Membrane</keyword>
<dbReference type="AlphaFoldDB" id="A0AB32XD11"/>
<evidence type="ECO:0000313" key="3">
    <source>
        <dbReference type="EMBL" id="ADV34924.1"/>
    </source>
</evidence>
<reference evidence="3 4" key="2">
    <citation type="journal article" date="2011" name="J. Bacteriol.">
        <title>Genome sequence of the repetitive-sequence-rich Mycoplasma fermentans strain M64.</title>
        <authorList>
            <person name="Shu H.W."/>
            <person name="Liu T.T."/>
            <person name="Chang H.Y."/>
            <person name="Liu Y.M."/>
            <person name="Wu K.M."/>
            <person name="Shu H.Y."/>
            <person name="Tsai S.F."/>
            <person name="Hsiao K.J."/>
            <person name="Hu W.S."/>
            <person name="Ng W.V."/>
        </authorList>
    </citation>
    <scope>NUCLEOTIDE SEQUENCE [LARGE SCALE GENOMIC DNA]</scope>
    <source>
        <strain evidence="3 4">M64</strain>
    </source>
</reference>
<sequence length="53" mass="6174">MIKRFFLWLLSILLILLIISICFLVFTIVKPESAISQELASWLKHLFRIKIGG</sequence>
<feature type="transmembrane region" description="Helical" evidence="1">
    <location>
        <begin position="6"/>
        <end position="29"/>
    </location>
</feature>
<dbReference type="EMBL" id="CP002458">
    <property type="protein sequence ID" value="ADV34924.1"/>
    <property type="molecule type" value="Genomic_DNA"/>
</dbReference>
<keyword evidence="1" id="KW-1133">Transmembrane helix</keyword>
<gene>
    <name evidence="2" type="ordered locus">MfeM64YM_0589</name>
    <name evidence="3" type="ordered locus">MfeM64YM_0929</name>
</gene>
<protein>
    <recommendedName>
        <fullName evidence="5">DNA-directed RNA polymerase subunit beta</fullName>
    </recommendedName>
</protein>
<reference evidence="3" key="1">
    <citation type="submission" date="2010-12" db="EMBL/GenBank/DDBJ databases">
        <authorList>
            <person name="Shu H.-W."/>
            <person name="Liu T.-T."/>
            <person name="Hu W.S."/>
            <person name="Chang H.-Y."/>
            <person name="Hsiao K.-J."/>
            <person name="Tsai S.-F."/>
            <person name="Ng W.V."/>
        </authorList>
    </citation>
    <scope>NUCLEOTIDE SEQUENCE</scope>
    <source>
        <strain evidence="3">M64</strain>
    </source>
</reference>